<accession>A0ABM9B6N1</accession>
<dbReference type="EMBL" id="CAKLPZ010000007">
    <property type="protein sequence ID" value="CAH1002657.1"/>
    <property type="molecule type" value="Genomic_DNA"/>
</dbReference>
<keyword evidence="2" id="KW-1185">Reference proteome</keyword>
<sequence>MNRKQQKLIVGGVKSTPGYPTQIFDAAHNHIADVEVRSWGRLQYMEEGDKMHAQLSAFIQDAINEKLARMESFDLSEYVSERSNLAYAAASK</sequence>
<evidence type="ECO:0000313" key="2">
    <source>
        <dbReference type="Proteomes" id="UP000837803"/>
    </source>
</evidence>
<evidence type="ECO:0000313" key="1">
    <source>
        <dbReference type="EMBL" id="CAH1002657.1"/>
    </source>
</evidence>
<proteinExistence type="predicted"/>
<comment type="caution">
    <text evidence="1">The sequence shown here is derived from an EMBL/GenBank/DDBJ whole genome shotgun (WGS) entry which is preliminary data.</text>
</comment>
<reference evidence="1" key="1">
    <citation type="submission" date="2021-12" db="EMBL/GenBank/DDBJ databases">
        <authorList>
            <person name="Rodrigo-Torres L."/>
            <person name="Arahal R. D."/>
            <person name="Lucena T."/>
        </authorList>
    </citation>
    <scope>NUCLEOTIDE SEQUENCE</scope>
    <source>
        <strain evidence="1">CECT 8419</strain>
    </source>
</reference>
<name>A0ABM9B6N1_9BACT</name>
<protein>
    <submittedName>
        <fullName evidence="1">Uncharacterized protein</fullName>
    </submittedName>
</protein>
<gene>
    <name evidence="1" type="ORF">LEM8419_03529</name>
</gene>
<organism evidence="1 2">
    <name type="scientific">Neolewinella maritima</name>
    <dbReference type="NCBI Taxonomy" id="1383882"/>
    <lineage>
        <taxon>Bacteria</taxon>
        <taxon>Pseudomonadati</taxon>
        <taxon>Bacteroidota</taxon>
        <taxon>Saprospiria</taxon>
        <taxon>Saprospirales</taxon>
        <taxon>Lewinellaceae</taxon>
        <taxon>Neolewinella</taxon>
    </lineage>
</organism>
<dbReference type="Proteomes" id="UP000837803">
    <property type="component" value="Unassembled WGS sequence"/>
</dbReference>